<dbReference type="GO" id="GO:0009055">
    <property type="term" value="F:electron transfer activity"/>
    <property type="evidence" value="ECO:0007669"/>
    <property type="project" value="InterPro"/>
</dbReference>
<evidence type="ECO:0000256" key="4">
    <source>
        <dbReference type="ARBA" id="ARBA00022982"/>
    </source>
</evidence>
<evidence type="ECO:0000256" key="5">
    <source>
        <dbReference type="ARBA" id="ARBA00023004"/>
    </source>
</evidence>
<evidence type="ECO:0000256" key="1">
    <source>
        <dbReference type="ARBA" id="ARBA00022448"/>
    </source>
</evidence>
<dbReference type="GO" id="GO:0005506">
    <property type="term" value="F:iron ion binding"/>
    <property type="evidence" value="ECO:0007669"/>
    <property type="project" value="InterPro"/>
</dbReference>
<evidence type="ECO:0000259" key="8">
    <source>
        <dbReference type="PROSITE" id="PS51007"/>
    </source>
</evidence>
<evidence type="ECO:0000313" key="9">
    <source>
        <dbReference type="EMBL" id="SIT37746.1"/>
    </source>
</evidence>
<feature type="chain" id="PRO_5012523692" description="Cytochrome c domain-containing protein" evidence="7">
    <location>
        <begin position="23"/>
        <end position="154"/>
    </location>
</feature>
<keyword evidence="4" id="KW-0249">Electron transport</keyword>
<keyword evidence="1" id="KW-0813">Transport</keyword>
<dbReference type="PANTHER" id="PTHR35008:SF8">
    <property type="entry name" value="ALCOHOL DEHYDROGENASE CYTOCHROME C SUBUNIT"/>
    <property type="match status" value="1"/>
</dbReference>
<feature type="domain" description="Cytochrome c" evidence="8">
    <location>
        <begin position="65"/>
        <end position="154"/>
    </location>
</feature>
<keyword evidence="7" id="KW-0732">Signal</keyword>
<sequence>MKRSFARFAALGGLCFSLPGYAQMGMMGPGHMMMGMSMVRHHFVMANGIDPQYASAENPLQPSQPNLLSGKRLFEQNCARCHGPRGLGDGPDGKNLTPRPANIAAVSKMPMASDGYLLWTISEGGVPVGSAMPPFKGALREEDIWKIITYVRSL</sequence>
<dbReference type="InterPro" id="IPR051459">
    <property type="entry name" value="Cytochrome_c-type_DH"/>
</dbReference>
<dbReference type="PRINTS" id="PR00605">
    <property type="entry name" value="CYTCHROMECIC"/>
</dbReference>
<gene>
    <name evidence="9" type="ORF">BN2476_130079</name>
</gene>
<dbReference type="InterPro" id="IPR036909">
    <property type="entry name" value="Cyt_c-like_dom_sf"/>
</dbReference>
<dbReference type="AlphaFoldDB" id="A0A1N7RRP3"/>
<organism evidence="9 10">
    <name type="scientific">Paraburkholderia piptadeniae</name>
    <dbReference type="NCBI Taxonomy" id="1701573"/>
    <lineage>
        <taxon>Bacteria</taxon>
        <taxon>Pseudomonadati</taxon>
        <taxon>Pseudomonadota</taxon>
        <taxon>Betaproteobacteria</taxon>
        <taxon>Burkholderiales</taxon>
        <taxon>Burkholderiaceae</taxon>
        <taxon>Paraburkholderia</taxon>
    </lineage>
</organism>
<evidence type="ECO:0000256" key="3">
    <source>
        <dbReference type="ARBA" id="ARBA00022723"/>
    </source>
</evidence>
<keyword evidence="2 6" id="KW-0349">Heme</keyword>
<proteinExistence type="predicted"/>
<dbReference type="GO" id="GO:0020037">
    <property type="term" value="F:heme binding"/>
    <property type="evidence" value="ECO:0007669"/>
    <property type="project" value="InterPro"/>
</dbReference>
<dbReference type="InterPro" id="IPR008168">
    <property type="entry name" value="Cyt_C_IC"/>
</dbReference>
<dbReference type="Proteomes" id="UP000195569">
    <property type="component" value="Unassembled WGS sequence"/>
</dbReference>
<protein>
    <recommendedName>
        <fullName evidence="8">Cytochrome c domain-containing protein</fullName>
    </recommendedName>
</protein>
<name>A0A1N7RRP3_9BURK</name>
<dbReference type="PANTHER" id="PTHR35008">
    <property type="entry name" value="BLL4482 PROTEIN-RELATED"/>
    <property type="match status" value="1"/>
</dbReference>
<dbReference type="PROSITE" id="PS51007">
    <property type="entry name" value="CYTC"/>
    <property type="match status" value="1"/>
</dbReference>
<dbReference type="Pfam" id="PF13442">
    <property type="entry name" value="Cytochrome_CBB3"/>
    <property type="match status" value="1"/>
</dbReference>
<reference evidence="9" key="1">
    <citation type="submission" date="2016-12" db="EMBL/GenBank/DDBJ databases">
        <authorList>
            <person name="Moulin L."/>
        </authorList>
    </citation>
    <scope>NUCLEOTIDE SEQUENCE [LARGE SCALE GENOMIC DNA]</scope>
    <source>
        <strain evidence="9">STM 7183</strain>
    </source>
</reference>
<evidence type="ECO:0000313" key="10">
    <source>
        <dbReference type="Proteomes" id="UP000195569"/>
    </source>
</evidence>
<evidence type="ECO:0000256" key="6">
    <source>
        <dbReference type="PROSITE-ProRule" id="PRU00433"/>
    </source>
</evidence>
<keyword evidence="10" id="KW-1185">Reference proteome</keyword>
<accession>A0A1N7RRP3</accession>
<dbReference type="Gene3D" id="1.10.760.10">
    <property type="entry name" value="Cytochrome c-like domain"/>
    <property type="match status" value="1"/>
</dbReference>
<dbReference type="OrthoDB" id="9808312at2"/>
<dbReference type="InterPro" id="IPR009056">
    <property type="entry name" value="Cyt_c-like_dom"/>
</dbReference>
<keyword evidence="3 6" id="KW-0479">Metal-binding</keyword>
<dbReference type="SUPFAM" id="SSF46626">
    <property type="entry name" value="Cytochrome c"/>
    <property type="match status" value="1"/>
</dbReference>
<keyword evidence="5 6" id="KW-0408">Iron</keyword>
<evidence type="ECO:0000256" key="7">
    <source>
        <dbReference type="SAM" id="SignalP"/>
    </source>
</evidence>
<comment type="caution">
    <text evidence="9">The sequence shown here is derived from an EMBL/GenBank/DDBJ whole genome shotgun (WGS) entry which is preliminary data.</text>
</comment>
<dbReference type="RefSeq" id="WP_160111681.1">
    <property type="nucleotide sequence ID" value="NZ_CYGY02000013.1"/>
</dbReference>
<dbReference type="EMBL" id="CYGY02000013">
    <property type="protein sequence ID" value="SIT37746.1"/>
    <property type="molecule type" value="Genomic_DNA"/>
</dbReference>
<evidence type="ECO:0000256" key="2">
    <source>
        <dbReference type="ARBA" id="ARBA00022617"/>
    </source>
</evidence>
<feature type="signal peptide" evidence="7">
    <location>
        <begin position="1"/>
        <end position="22"/>
    </location>
</feature>